<name>A0A0D8XSM7_DICVI</name>
<protein>
    <submittedName>
        <fullName evidence="2">Uncharacterized protein</fullName>
    </submittedName>
</protein>
<gene>
    <name evidence="2" type="ORF">DICVIV_06263</name>
</gene>
<evidence type="ECO:0000313" key="3">
    <source>
        <dbReference type="Proteomes" id="UP000053766"/>
    </source>
</evidence>
<evidence type="ECO:0000256" key="1">
    <source>
        <dbReference type="SAM" id="Phobius"/>
    </source>
</evidence>
<dbReference type="Proteomes" id="UP000053766">
    <property type="component" value="Unassembled WGS sequence"/>
</dbReference>
<accession>A0A0D8XSM7</accession>
<organism evidence="2 3">
    <name type="scientific">Dictyocaulus viviparus</name>
    <name type="common">Bovine lungworm</name>
    <dbReference type="NCBI Taxonomy" id="29172"/>
    <lineage>
        <taxon>Eukaryota</taxon>
        <taxon>Metazoa</taxon>
        <taxon>Ecdysozoa</taxon>
        <taxon>Nematoda</taxon>
        <taxon>Chromadorea</taxon>
        <taxon>Rhabditida</taxon>
        <taxon>Rhabditina</taxon>
        <taxon>Rhabditomorpha</taxon>
        <taxon>Strongyloidea</taxon>
        <taxon>Metastrongylidae</taxon>
        <taxon>Dictyocaulus</taxon>
    </lineage>
</organism>
<keyword evidence="1" id="KW-0812">Transmembrane</keyword>
<feature type="transmembrane region" description="Helical" evidence="1">
    <location>
        <begin position="108"/>
        <end position="130"/>
    </location>
</feature>
<reference evidence="2 3" key="1">
    <citation type="submission" date="2013-11" db="EMBL/GenBank/DDBJ databases">
        <title>Draft genome of the bovine lungworm Dictyocaulus viviparus.</title>
        <authorList>
            <person name="Mitreva M."/>
        </authorList>
    </citation>
    <scope>NUCLEOTIDE SEQUENCE [LARGE SCALE GENOMIC DNA]</scope>
    <source>
        <strain evidence="2 3">HannoverDv2000</strain>
    </source>
</reference>
<keyword evidence="1" id="KW-0472">Membrane</keyword>
<sequence>MIQKGYGVMKAPVITIDRHDVGTIQRSVSKSYVINRTMRFCDSMFASVHFFTDSFEARGCSSSRYDLSSRTTIESCYQALEMCKGKGECYTCDNNHMCNITIGSASPLVLVSIVVLAAHTDIIPVILIMFNMNK</sequence>
<keyword evidence="3" id="KW-1185">Reference proteome</keyword>
<proteinExistence type="predicted"/>
<reference evidence="3" key="2">
    <citation type="journal article" date="2016" name="Sci. Rep.">
        <title>Dictyocaulus viviparus genome, variome and transcriptome elucidate lungworm biology and support future intervention.</title>
        <authorList>
            <person name="McNulty S.N."/>
            <person name="Strube C."/>
            <person name="Rosa B.A."/>
            <person name="Martin J.C."/>
            <person name="Tyagi R."/>
            <person name="Choi Y.J."/>
            <person name="Wang Q."/>
            <person name="Hallsworth Pepin K."/>
            <person name="Zhang X."/>
            <person name="Ozersky P."/>
            <person name="Wilson R.K."/>
            <person name="Sternberg P.W."/>
            <person name="Gasser R.B."/>
            <person name="Mitreva M."/>
        </authorList>
    </citation>
    <scope>NUCLEOTIDE SEQUENCE [LARGE SCALE GENOMIC DNA]</scope>
    <source>
        <strain evidence="3">HannoverDv2000</strain>
    </source>
</reference>
<keyword evidence="1" id="KW-1133">Transmembrane helix</keyword>
<dbReference type="EMBL" id="KN716298">
    <property type="protein sequence ID" value="KJH47653.1"/>
    <property type="molecule type" value="Genomic_DNA"/>
</dbReference>
<evidence type="ECO:0000313" key="2">
    <source>
        <dbReference type="EMBL" id="KJH47653.1"/>
    </source>
</evidence>
<dbReference type="AlphaFoldDB" id="A0A0D8XSM7"/>
<dbReference type="OrthoDB" id="5804138at2759"/>